<dbReference type="InterPro" id="IPR023352">
    <property type="entry name" value="MAPEG-like_dom_sf"/>
</dbReference>
<evidence type="ECO:0000313" key="6">
    <source>
        <dbReference type="EMBL" id="SPO00598.1"/>
    </source>
</evidence>
<dbReference type="Proteomes" id="UP001187682">
    <property type="component" value="Unassembled WGS sequence"/>
</dbReference>
<dbReference type="EMBL" id="ONZQ02000004">
    <property type="protein sequence ID" value="SPO00598.1"/>
    <property type="molecule type" value="Genomic_DNA"/>
</dbReference>
<evidence type="ECO:0000313" key="7">
    <source>
        <dbReference type="Proteomes" id="UP001187682"/>
    </source>
</evidence>
<feature type="transmembrane region" description="Helical" evidence="5">
    <location>
        <begin position="134"/>
        <end position="152"/>
    </location>
</feature>
<gene>
    <name evidence="6" type="ORF">DNG_03347</name>
</gene>
<dbReference type="Pfam" id="PF01124">
    <property type="entry name" value="MAPEG"/>
    <property type="match status" value="1"/>
</dbReference>
<comment type="caution">
    <text evidence="6">The sequence shown here is derived from an EMBL/GenBank/DDBJ whole genome shotgun (WGS) entry which is preliminary data.</text>
</comment>
<keyword evidence="2 5" id="KW-0812">Transmembrane</keyword>
<dbReference type="GO" id="GO:0004602">
    <property type="term" value="F:glutathione peroxidase activity"/>
    <property type="evidence" value="ECO:0007669"/>
    <property type="project" value="TreeGrafter"/>
</dbReference>
<dbReference type="GO" id="GO:0016020">
    <property type="term" value="C:membrane"/>
    <property type="evidence" value="ECO:0007669"/>
    <property type="project" value="UniProtKB-SubCell"/>
</dbReference>
<feature type="transmembrane region" description="Helical" evidence="5">
    <location>
        <begin position="12"/>
        <end position="28"/>
    </location>
</feature>
<dbReference type="InterPro" id="IPR001129">
    <property type="entry name" value="Membr-assoc_MAPEG"/>
</dbReference>
<dbReference type="InterPro" id="IPR050997">
    <property type="entry name" value="MAPEG"/>
</dbReference>
<evidence type="ECO:0000256" key="3">
    <source>
        <dbReference type="ARBA" id="ARBA00022989"/>
    </source>
</evidence>
<dbReference type="PANTHER" id="PTHR10250:SF26">
    <property type="entry name" value="GLUTATHIONE S-TRANSFERASE 3, MITOCHONDRIAL"/>
    <property type="match status" value="1"/>
</dbReference>
<evidence type="ECO:0000256" key="5">
    <source>
        <dbReference type="SAM" id="Phobius"/>
    </source>
</evidence>
<dbReference type="AlphaFoldDB" id="A0AAE8STJ7"/>
<proteinExistence type="predicted"/>
<evidence type="ECO:0000256" key="2">
    <source>
        <dbReference type="ARBA" id="ARBA00022692"/>
    </source>
</evidence>
<sequence>MATVTVELPREYGWVILSGVLTTLVNQWQGGRVTSFRKAAGIPYPYHYASKEQVDAAESDSVRDRLNRFNCAQRAHGNFLENQGSTLFFIVAAGLRYPIASAALGAWWSFNRILFATGYTDLTKKNGSGRYRGAGQYLGTIGLFILTVKTAFDLLL</sequence>
<keyword evidence="4 5" id="KW-0472">Membrane</keyword>
<comment type="subcellular location">
    <subcellularLocation>
        <location evidence="1">Membrane</location>
        <topology evidence="1">Multi-pass membrane protein</topology>
    </subcellularLocation>
</comment>
<accession>A0AAE8STJ7</accession>
<evidence type="ECO:0000256" key="1">
    <source>
        <dbReference type="ARBA" id="ARBA00004141"/>
    </source>
</evidence>
<dbReference type="PANTHER" id="PTHR10250">
    <property type="entry name" value="MICROSOMAL GLUTATHIONE S-TRANSFERASE"/>
    <property type="match status" value="1"/>
</dbReference>
<keyword evidence="7" id="KW-1185">Reference proteome</keyword>
<evidence type="ECO:0000256" key="4">
    <source>
        <dbReference type="ARBA" id="ARBA00023136"/>
    </source>
</evidence>
<name>A0AAE8STJ7_9PEZI</name>
<keyword evidence="3 5" id="KW-1133">Transmembrane helix</keyword>
<reference evidence="6" key="1">
    <citation type="submission" date="2018-03" db="EMBL/GenBank/DDBJ databases">
        <authorList>
            <person name="Guldener U."/>
        </authorList>
    </citation>
    <scope>NUCLEOTIDE SEQUENCE</scope>
</reference>
<dbReference type="GO" id="GO:0005783">
    <property type="term" value="C:endoplasmic reticulum"/>
    <property type="evidence" value="ECO:0007669"/>
    <property type="project" value="TreeGrafter"/>
</dbReference>
<dbReference type="GO" id="GO:0004364">
    <property type="term" value="F:glutathione transferase activity"/>
    <property type="evidence" value="ECO:0007669"/>
    <property type="project" value="TreeGrafter"/>
</dbReference>
<organism evidence="6 7">
    <name type="scientific">Cephalotrichum gorgonifer</name>
    <dbReference type="NCBI Taxonomy" id="2041049"/>
    <lineage>
        <taxon>Eukaryota</taxon>
        <taxon>Fungi</taxon>
        <taxon>Dikarya</taxon>
        <taxon>Ascomycota</taxon>
        <taxon>Pezizomycotina</taxon>
        <taxon>Sordariomycetes</taxon>
        <taxon>Hypocreomycetidae</taxon>
        <taxon>Microascales</taxon>
        <taxon>Microascaceae</taxon>
        <taxon>Cephalotrichum</taxon>
    </lineage>
</organism>
<protein>
    <submittedName>
        <fullName evidence="6">Related to MICROSOMAL GLUTATHIONE S-TRANSFERASE 3</fullName>
    </submittedName>
</protein>
<dbReference type="GO" id="GO:0005635">
    <property type="term" value="C:nuclear envelope"/>
    <property type="evidence" value="ECO:0007669"/>
    <property type="project" value="TreeGrafter"/>
</dbReference>
<dbReference type="SUPFAM" id="SSF161084">
    <property type="entry name" value="MAPEG domain-like"/>
    <property type="match status" value="1"/>
</dbReference>
<dbReference type="Gene3D" id="1.20.120.550">
    <property type="entry name" value="Membrane associated eicosanoid/glutathione metabolism-like domain"/>
    <property type="match status" value="1"/>
</dbReference>